<gene>
    <name evidence="2" type="ORF">Pbs1_28400</name>
</gene>
<name>A0AB33KZW4_9FLAO</name>
<evidence type="ECO:0000259" key="1">
    <source>
        <dbReference type="PROSITE" id="PS50164"/>
    </source>
</evidence>
<dbReference type="PROSITE" id="PS50164">
    <property type="entry name" value="GIY_YIG"/>
    <property type="match status" value="1"/>
</dbReference>
<dbReference type="CDD" id="cd20745">
    <property type="entry name" value="FIX_RhsA_AHH_HNH-like"/>
    <property type="match status" value="1"/>
</dbReference>
<organism evidence="2">
    <name type="scientific">Tenacibaculum sp. Pbs-1</name>
    <dbReference type="NCBI Taxonomy" id="3238748"/>
    <lineage>
        <taxon>Bacteria</taxon>
        <taxon>Pseudomonadati</taxon>
        <taxon>Bacteroidota</taxon>
        <taxon>Flavobacteriia</taxon>
        <taxon>Flavobacteriales</taxon>
        <taxon>Flavobacteriaceae</taxon>
        <taxon>Tenacibaculum</taxon>
    </lineage>
</organism>
<dbReference type="CDD" id="cd00719">
    <property type="entry name" value="GIY-YIG_SF"/>
    <property type="match status" value="1"/>
</dbReference>
<proteinExistence type="predicted"/>
<protein>
    <recommendedName>
        <fullName evidence="1">GIY-YIG domain-containing protein</fullName>
    </recommendedName>
</protein>
<dbReference type="AlphaFoldDB" id="A0AB33KZW4"/>
<dbReference type="InterPro" id="IPR000305">
    <property type="entry name" value="GIY-YIG_endonuc"/>
</dbReference>
<feature type="domain" description="GIY-YIG" evidence="1">
    <location>
        <begin position="239"/>
        <end position="322"/>
    </location>
</feature>
<sequence>MSENKFQVIYNGKVEKETTIPVQDIDREIKDQKKGTNIVKVNEEGTSLMQVKHEFVNVGESIAQIKYNTAATVTERGTIVVSQFKQEVTSRGEEVWYYKNSNGTFEGTLAEAKIAFPDVDFEELNLPDKQYIDNPEFRNSSIILSSQPLQWETINEYDGEKEGKPTTWDKWMDATQTALDIVGMIPAVGEVADCINGVISLARGNYADAALSFAAMIPFVGNVATIGKATRKIKKATEKVEGVYDLVVKNSDGIKGYVGQSKNVTKRIEKHFGTSGKLKNTIKQSEEIVYKMSGSTKLEREMYEQFVILRKYDGKINPTKNSLAKLLNKVNPVGGRFKLNSPEGLKDFYDKAEKVAKKYNLPTEFIKEF</sequence>
<dbReference type="EMBL" id="AP035888">
    <property type="protein sequence ID" value="BFP69497.1"/>
    <property type="molecule type" value="Genomic_DNA"/>
</dbReference>
<evidence type="ECO:0000313" key="2">
    <source>
        <dbReference type="EMBL" id="BFP69497.1"/>
    </source>
</evidence>
<reference evidence="2" key="1">
    <citation type="submission" date="2024-08" db="EMBL/GenBank/DDBJ databases">
        <title>Whole genome sequence of Tenacibaculum sp. strain pbs-1 associated with black-spot shell disease in Akoya pearl oysters.</title>
        <authorList>
            <person name="Sakatoku A."/>
            <person name="Suzuki T."/>
            <person name="Hatano K."/>
            <person name="Seki M."/>
            <person name="Tanaka D."/>
            <person name="Nakamura S."/>
            <person name="Suzuki N."/>
            <person name="Isshiki T."/>
        </authorList>
    </citation>
    <scope>NUCLEOTIDE SEQUENCE</scope>
    <source>
        <strain evidence="2">Pbs-1</strain>
    </source>
</reference>
<accession>A0AB33KZW4</accession>